<dbReference type="Proteomes" id="UP000012043">
    <property type="component" value="Unassembled WGS sequence"/>
</dbReference>
<keyword evidence="1" id="KW-0812">Transmembrane</keyword>
<comment type="caution">
    <text evidence="2">The sequence shown here is derived from an EMBL/GenBank/DDBJ whole genome shotgun (WGS) entry which is preliminary data.</text>
</comment>
<proteinExistence type="predicted"/>
<dbReference type="PATRIC" id="fig|1197174.4.peg.2719"/>
<keyword evidence="1" id="KW-0472">Membrane</keyword>
<keyword evidence="1" id="KW-1133">Transmembrane helix</keyword>
<reference evidence="2 3" key="1">
    <citation type="journal article" date="2012" name="J. Bacteriol.">
        <title>Genome Sequence of Pectin-Degrading Alishewanella aestuarii Strain B11T, Isolated from Tidal Flat Sediment.</title>
        <authorList>
            <person name="Jung J."/>
            <person name="Choi S."/>
            <person name="Chun J."/>
            <person name="Park W."/>
        </authorList>
    </citation>
    <scope>NUCLEOTIDE SEQUENCE [LARGE SCALE GENOMIC DNA]</scope>
    <source>
        <strain evidence="2 3">B11</strain>
    </source>
</reference>
<evidence type="ECO:0000256" key="1">
    <source>
        <dbReference type="SAM" id="Phobius"/>
    </source>
</evidence>
<organism evidence="2 3">
    <name type="scientific">Alishewanella aestuarii B11</name>
    <dbReference type="NCBI Taxonomy" id="1197174"/>
    <lineage>
        <taxon>Bacteria</taxon>
        <taxon>Pseudomonadati</taxon>
        <taxon>Pseudomonadota</taxon>
        <taxon>Gammaproteobacteria</taxon>
        <taxon>Alteromonadales</taxon>
        <taxon>Alteromonadaceae</taxon>
        <taxon>Alishewanella</taxon>
    </lineage>
</organism>
<evidence type="ECO:0000313" key="2">
    <source>
        <dbReference type="EMBL" id="EJI84336.1"/>
    </source>
</evidence>
<dbReference type="EMBL" id="ALAB01000037">
    <property type="protein sequence ID" value="EJI84336.1"/>
    <property type="molecule type" value="Genomic_DNA"/>
</dbReference>
<keyword evidence="3" id="KW-1185">Reference proteome</keyword>
<name>J1QFS6_9ALTE</name>
<feature type="transmembrane region" description="Helical" evidence="1">
    <location>
        <begin position="20"/>
        <end position="38"/>
    </location>
</feature>
<protein>
    <submittedName>
        <fullName evidence="2">Uncharacterized protein</fullName>
    </submittedName>
</protein>
<sequence>MAFLLSAKNIQGVHGNLGGYSFVIIILFFATCTSVYSLNNCAK</sequence>
<evidence type="ECO:0000313" key="3">
    <source>
        <dbReference type="Proteomes" id="UP000012043"/>
    </source>
</evidence>
<accession>J1QFS6</accession>
<gene>
    <name evidence="2" type="ORF">AEST_27790</name>
</gene>
<dbReference type="AlphaFoldDB" id="J1QFS6"/>